<gene>
    <name evidence="9" type="ORF">INT44_004672</name>
</gene>
<evidence type="ECO:0000256" key="3">
    <source>
        <dbReference type="ARBA" id="ARBA00022692"/>
    </source>
</evidence>
<dbReference type="GO" id="GO:0016020">
    <property type="term" value="C:membrane"/>
    <property type="evidence" value="ECO:0007669"/>
    <property type="project" value="UniProtKB-SubCell"/>
</dbReference>
<dbReference type="GO" id="GO:0015171">
    <property type="term" value="F:amino acid transmembrane transporter activity"/>
    <property type="evidence" value="ECO:0007669"/>
    <property type="project" value="TreeGrafter"/>
</dbReference>
<feature type="transmembrane region" description="Helical" evidence="7">
    <location>
        <begin position="76"/>
        <end position="93"/>
    </location>
</feature>
<feature type="transmembrane region" description="Helical" evidence="7">
    <location>
        <begin position="326"/>
        <end position="349"/>
    </location>
</feature>
<evidence type="ECO:0000313" key="10">
    <source>
        <dbReference type="Proteomes" id="UP000612746"/>
    </source>
</evidence>
<dbReference type="PANTHER" id="PTHR43341:SF1">
    <property type="entry name" value="GENERAL AMINO-ACID PERMEASE GAP1"/>
    <property type="match status" value="1"/>
</dbReference>
<comment type="subcellular location">
    <subcellularLocation>
        <location evidence="1">Membrane</location>
        <topology evidence="1">Multi-pass membrane protein</topology>
    </subcellularLocation>
</comment>
<dbReference type="Proteomes" id="UP000612746">
    <property type="component" value="Unassembled WGS sequence"/>
</dbReference>
<dbReference type="Gene3D" id="1.20.1740.10">
    <property type="entry name" value="Amino acid/polyamine transporter I"/>
    <property type="match status" value="1"/>
</dbReference>
<name>A0A8H7PFD9_9FUNG</name>
<evidence type="ECO:0000256" key="7">
    <source>
        <dbReference type="SAM" id="Phobius"/>
    </source>
</evidence>
<feature type="transmembrane region" description="Helical" evidence="7">
    <location>
        <begin position="375"/>
        <end position="394"/>
    </location>
</feature>
<evidence type="ECO:0000313" key="9">
    <source>
        <dbReference type="EMBL" id="KAG2172931.1"/>
    </source>
</evidence>
<keyword evidence="10" id="KW-1185">Reference proteome</keyword>
<evidence type="ECO:0000256" key="1">
    <source>
        <dbReference type="ARBA" id="ARBA00004141"/>
    </source>
</evidence>
<keyword evidence="6 7" id="KW-0472">Membrane</keyword>
<organism evidence="9 10">
    <name type="scientific">Umbelopsis vinacea</name>
    <dbReference type="NCBI Taxonomy" id="44442"/>
    <lineage>
        <taxon>Eukaryota</taxon>
        <taxon>Fungi</taxon>
        <taxon>Fungi incertae sedis</taxon>
        <taxon>Mucoromycota</taxon>
        <taxon>Mucoromycotina</taxon>
        <taxon>Umbelopsidomycetes</taxon>
        <taxon>Umbelopsidales</taxon>
        <taxon>Umbelopsidaceae</taxon>
        <taxon>Umbelopsis</taxon>
    </lineage>
</organism>
<dbReference type="InterPro" id="IPR004841">
    <property type="entry name" value="AA-permease/SLC12A_dom"/>
</dbReference>
<evidence type="ECO:0000256" key="4">
    <source>
        <dbReference type="ARBA" id="ARBA00022970"/>
    </source>
</evidence>
<keyword evidence="3 7" id="KW-0812">Transmembrane</keyword>
<sequence>MDADKLSYVEDASLSHHKQDSISISSETGGVQPNAPLKRQLKSRHIIMISVGGVIGQGLFLSSGGALAAAGPAGLLIAYFIVGFIVFWVTFALGEYDVDLCLCEMAAYMPVSGSFTIYCRRFVDDSFGAMVGYNYVATWCLITAAEFVAIPLVLNYWTTVVPSWAWSLICLVIVFSINLYGIRGFGEVEYVLSLIKILAVIVYIIVGIFISAGVIGGEKYGFKYWNDPGAFTPNKAHILNAIVLASLTMQGTEIVGVTAAEADNPAKNIPKAIRNVFWRIVVFYLGSVFIAGMILPYNDPNLLTSGAKSVSISPFTLVFKKGGLDALAHVINGVILCTILSCANSGLYVSSRTLHALALEGLTHKRLAYVNSRGVPLYALCASAAVSLISFLTTFIPGNALFLCLSTISGVAGFITWGSISFARYRMRRAFIVQGRSLSDLPYVAPGFPYFDIFSIFACGVLALLGGWSSFSPPDPIGLVGNYAGLVIAFFGFVITKWWTKSKLVRLCDIDLDTGRSEHVAQEVEDEKETWWRRFLSYIF</sequence>
<feature type="transmembrane region" description="Helical" evidence="7">
    <location>
        <begin position="46"/>
        <end position="70"/>
    </location>
</feature>
<evidence type="ECO:0000256" key="2">
    <source>
        <dbReference type="ARBA" id="ARBA00022448"/>
    </source>
</evidence>
<dbReference type="OrthoDB" id="3900342at2759"/>
<keyword evidence="5 7" id="KW-1133">Transmembrane helix</keyword>
<dbReference type="Pfam" id="PF00324">
    <property type="entry name" value="AA_permease"/>
    <property type="match status" value="1"/>
</dbReference>
<reference evidence="9" key="1">
    <citation type="submission" date="2020-12" db="EMBL/GenBank/DDBJ databases">
        <title>Metabolic potential, ecology and presence of endohyphal bacteria is reflected in genomic diversity of Mucoromycotina.</title>
        <authorList>
            <person name="Muszewska A."/>
            <person name="Okrasinska A."/>
            <person name="Steczkiewicz K."/>
            <person name="Drgas O."/>
            <person name="Orlowska M."/>
            <person name="Perlinska-Lenart U."/>
            <person name="Aleksandrzak-Piekarczyk T."/>
            <person name="Szatraj K."/>
            <person name="Zielenkiewicz U."/>
            <person name="Pilsyk S."/>
            <person name="Malc E."/>
            <person name="Mieczkowski P."/>
            <person name="Kruszewska J.S."/>
            <person name="Biernat P."/>
            <person name="Pawlowska J."/>
        </authorList>
    </citation>
    <scope>NUCLEOTIDE SEQUENCE</scope>
    <source>
        <strain evidence="9">WA0000051536</strain>
    </source>
</reference>
<evidence type="ECO:0000256" key="5">
    <source>
        <dbReference type="ARBA" id="ARBA00022989"/>
    </source>
</evidence>
<dbReference type="InterPro" id="IPR050524">
    <property type="entry name" value="APC_YAT"/>
</dbReference>
<accession>A0A8H7PFD9</accession>
<feature type="transmembrane region" description="Helical" evidence="7">
    <location>
        <begin position="443"/>
        <end position="465"/>
    </location>
</feature>
<feature type="domain" description="Amino acid permease/ SLC12A" evidence="8">
    <location>
        <begin position="45"/>
        <end position="504"/>
    </location>
</feature>
<protein>
    <recommendedName>
        <fullName evidence="8">Amino acid permease/ SLC12A domain-containing protein</fullName>
    </recommendedName>
</protein>
<dbReference type="FunFam" id="1.20.1740.10:FF:000001">
    <property type="entry name" value="Amino acid permease"/>
    <property type="match status" value="1"/>
</dbReference>
<dbReference type="PIRSF" id="PIRSF006060">
    <property type="entry name" value="AA_transporter"/>
    <property type="match status" value="1"/>
</dbReference>
<feature type="transmembrane region" description="Helical" evidence="7">
    <location>
        <begin position="194"/>
        <end position="215"/>
    </location>
</feature>
<feature type="transmembrane region" description="Helical" evidence="7">
    <location>
        <begin position="477"/>
        <end position="496"/>
    </location>
</feature>
<feature type="transmembrane region" description="Helical" evidence="7">
    <location>
        <begin position="400"/>
        <end position="422"/>
    </location>
</feature>
<dbReference type="AlphaFoldDB" id="A0A8H7PFD9"/>
<evidence type="ECO:0000256" key="6">
    <source>
        <dbReference type="ARBA" id="ARBA00023136"/>
    </source>
</evidence>
<evidence type="ECO:0000259" key="8">
    <source>
        <dbReference type="Pfam" id="PF00324"/>
    </source>
</evidence>
<keyword evidence="4" id="KW-0029">Amino-acid transport</keyword>
<dbReference type="PANTHER" id="PTHR43341">
    <property type="entry name" value="AMINO ACID PERMEASE"/>
    <property type="match status" value="1"/>
</dbReference>
<keyword evidence="2" id="KW-0813">Transport</keyword>
<proteinExistence type="predicted"/>
<feature type="transmembrane region" description="Helical" evidence="7">
    <location>
        <begin position="276"/>
        <end position="295"/>
    </location>
</feature>
<feature type="transmembrane region" description="Helical" evidence="7">
    <location>
        <begin position="164"/>
        <end position="182"/>
    </location>
</feature>
<feature type="transmembrane region" description="Helical" evidence="7">
    <location>
        <begin position="135"/>
        <end position="157"/>
    </location>
</feature>
<dbReference type="EMBL" id="JAEPRA010000021">
    <property type="protein sequence ID" value="KAG2172931.1"/>
    <property type="molecule type" value="Genomic_DNA"/>
</dbReference>
<comment type="caution">
    <text evidence="9">The sequence shown here is derived from an EMBL/GenBank/DDBJ whole genome shotgun (WGS) entry which is preliminary data.</text>
</comment>